<feature type="transmembrane region" description="Helical" evidence="1">
    <location>
        <begin position="88"/>
        <end position="107"/>
    </location>
</feature>
<dbReference type="InterPro" id="IPR007339">
    <property type="entry name" value="RclC-like"/>
</dbReference>
<evidence type="ECO:0000313" key="3">
    <source>
        <dbReference type="Proteomes" id="UP000540989"/>
    </source>
</evidence>
<dbReference type="Pfam" id="PF04224">
    <property type="entry name" value="DUF417"/>
    <property type="match status" value="1"/>
</dbReference>
<dbReference type="EMBL" id="JACHIP010000003">
    <property type="protein sequence ID" value="MBB5058083.1"/>
    <property type="molecule type" value="Genomic_DNA"/>
</dbReference>
<reference evidence="2 3" key="1">
    <citation type="submission" date="2020-08" db="EMBL/GenBank/DDBJ databases">
        <title>Genomic Encyclopedia of Type Strains, Phase IV (KMG-V): Genome sequencing to study the core and pangenomes of soil and plant-associated prokaryotes.</title>
        <authorList>
            <person name="Whitman W."/>
        </authorList>
    </citation>
    <scope>NUCLEOTIDE SEQUENCE [LARGE SCALE GENOMIC DNA]</scope>
    <source>
        <strain evidence="2 3">M8UP14</strain>
    </source>
</reference>
<dbReference type="InterPro" id="IPR016865">
    <property type="entry name" value="RclC"/>
</dbReference>
<comment type="caution">
    <text evidence="2">The sequence shown here is derived from an EMBL/GenBank/DDBJ whole genome shotgun (WGS) entry which is preliminary data.</text>
</comment>
<dbReference type="Proteomes" id="UP000540989">
    <property type="component" value="Unassembled WGS sequence"/>
</dbReference>
<dbReference type="GO" id="GO:0005886">
    <property type="term" value="C:plasma membrane"/>
    <property type="evidence" value="ECO:0007669"/>
    <property type="project" value="TreeGrafter"/>
</dbReference>
<dbReference type="PANTHER" id="PTHR40106:SF1">
    <property type="entry name" value="INNER MEMBRANE PROTEIN RCLC"/>
    <property type="match status" value="1"/>
</dbReference>
<dbReference type="RefSeq" id="WP_221312724.1">
    <property type="nucleotide sequence ID" value="NZ_JACHIP010000003.1"/>
</dbReference>
<feature type="transmembrane region" description="Helical" evidence="1">
    <location>
        <begin position="154"/>
        <end position="175"/>
    </location>
</feature>
<accession>A0A7W8E3K6</accession>
<keyword evidence="1" id="KW-0472">Membrane</keyword>
<dbReference type="GO" id="GO:1901530">
    <property type="term" value="P:response to hypochlorite"/>
    <property type="evidence" value="ECO:0007669"/>
    <property type="project" value="TreeGrafter"/>
</dbReference>
<dbReference type="AlphaFoldDB" id="A0A7W8E3K6"/>
<dbReference type="PANTHER" id="PTHR40106">
    <property type="entry name" value="INNER MEMBRANE PROTEIN RCLC"/>
    <property type="match status" value="1"/>
</dbReference>
<keyword evidence="1" id="KW-1133">Transmembrane helix</keyword>
<keyword evidence="3" id="KW-1185">Reference proteome</keyword>
<keyword evidence="1" id="KW-0812">Transmembrane</keyword>
<name>A0A7W8E3K6_9BACT</name>
<feature type="transmembrane region" description="Helical" evidence="1">
    <location>
        <begin position="15"/>
        <end position="33"/>
    </location>
</feature>
<organism evidence="2 3">
    <name type="scientific">Granulicella aggregans</name>
    <dbReference type="NCBI Taxonomy" id="474949"/>
    <lineage>
        <taxon>Bacteria</taxon>
        <taxon>Pseudomonadati</taxon>
        <taxon>Acidobacteriota</taxon>
        <taxon>Terriglobia</taxon>
        <taxon>Terriglobales</taxon>
        <taxon>Acidobacteriaceae</taxon>
        <taxon>Granulicella</taxon>
    </lineage>
</organism>
<evidence type="ECO:0000256" key="1">
    <source>
        <dbReference type="SAM" id="Phobius"/>
    </source>
</evidence>
<sequence length="185" mass="19985">MATTLLGRAANLERFGLNLLRCALVLVLLWIGGLKFANYEADSIVPLVANSPLMKFLYRDPASYRSHMNKEGELKPANRRWHENNGTYTFSHLLGAVIVGIGLLVACAPIAPRVSAIGSALLFFMSLTTLSFLITTPEAWVPALGDTAHGFPYLSGVGRLVIKDAIMLAASLVTLSDSARRALSK</sequence>
<dbReference type="PIRSF" id="PIRSF028065">
    <property type="entry name" value="UCP028065"/>
    <property type="match status" value="1"/>
</dbReference>
<evidence type="ECO:0000313" key="2">
    <source>
        <dbReference type="EMBL" id="MBB5058083.1"/>
    </source>
</evidence>
<feature type="transmembrane region" description="Helical" evidence="1">
    <location>
        <begin position="114"/>
        <end position="134"/>
    </location>
</feature>
<gene>
    <name evidence="2" type="ORF">HDF16_002789</name>
</gene>
<proteinExistence type="predicted"/>
<protein>
    <submittedName>
        <fullName evidence="2">Putative membrane protein YkgB</fullName>
    </submittedName>
</protein>